<proteinExistence type="predicted"/>
<reference evidence="1 2" key="1">
    <citation type="submission" date="2017-08" db="EMBL/GenBank/DDBJ databases">
        <title>Draft genome sequence of filamentous cyanobacterium Calothrix elsteri CCALA 953.</title>
        <authorList>
            <person name="Gagunashvili A.N."/>
            <person name="Elster J."/>
            <person name="Andresson O.S."/>
        </authorList>
    </citation>
    <scope>NUCLEOTIDE SEQUENCE [LARGE SCALE GENOMIC DNA]</scope>
    <source>
        <strain evidence="1 2">CCALA 953</strain>
    </source>
</reference>
<protein>
    <submittedName>
        <fullName evidence="1">Uncharacterized protein</fullName>
    </submittedName>
</protein>
<dbReference type="Proteomes" id="UP000218238">
    <property type="component" value="Unassembled WGS sequence"/>
</dbReference>
<evidence type="ECO:0000313" key="2">
    <source>
        <dbReference type="Proteomes" id="UP000218238"/>
    </source>
</evidence>
<name>A0A2A2T9S6_9CYAN</name>
<dbReference type="AlphaFoldDB" id="A0A2A2T9S6"/>
<evidence type="ECO:0000313" key="1">
    <source>
        <dbReference type="EMBL" id="PAX45750.1"/>
    </source>
</evidence>
<gene>
    <name evidence="1" type="ORF">CK510_30075</name>
</gene>
<dbReference type="OrthoDB" id="505671at2"/>
<keyword evidence="2" id="KW-1185">Reference proteome</keyword>
<accession>A0A2A2T9S6</accession>
<comment type="caution">
    <text evidence="1">The sequence shown here is derived from an EMBL/GenBank/DDBJ whole genome shotgun (WGS) entry which is preliminary data.</text>
</comment>
<organism evidence="1 2">
    <name type="scientific">Brunnivagina elsteri CCALA 953</name>
    <dbReference type="NCBI Taxonomy" id="987040"/>
    <lineage>
        <taxon>Bacteria</taxon>
        <taxon>Bacillati</taxon>
        <taxon>Cyanobacteriota</taxon>
        <taxon>Cyanophyceae</taxon>
        <taxon>Nostocales</taxon>
        <taxon>Calotrichaceae</taxon>
        <taxon>Brunnivagina</taxon>
    </lineage>
</organism>
<sequence length="414" mass="47961">MKCGISFRGVEKTVELFNNINNLELDKIPSFTCIRKWLGRIGLYEMNREKEYRNDWIFIIDFTLELGKQKVLVVLGISQQQLESEIIPDGRGLHHKDVELLGLEIMDSTKGENIKQKLDEITSRVGKPIQIVADHGSDLARGIKLYQQEHEDLIYTHDVTHAMALLLKHELNSDDRYQSFIQKCNMCRQQLQQTELSFLSPPTQRSQCRYFNIERLTDWGLNLLNCNIDTVTKLVRNSDPSVINKKIIDKLGWLVDYQAELIRWNQMTVLTRTLETQVKKLGINQQSLTCFKENEFDIPKGELLDFQQHIYDYIITQSSHIKNEKTFLSTSDVIESLFGKYKQFSARAPFKEMGQMLLTICLSTMNLTNSLVKNALETISFTDVEIWLAEVFGQSMLSKRKTLFSDLVDDTETV</sequence>
<dbReference type="EMBL" id="NTFS01000706">
    <property type="protein sequence ID" value="PAX45750.1"/>
    <property type="molecule type" value="Genomic_DNA"/>
</dbReference>